<dbReference type="PANTHER" id="PTHR21347">
    <property type="entry name" value="CLEFT LIP AND PALATE ASSOCIATED TRANSMEMBRANE PROTEIN-RELATED"/>
    <property type="match status" value="1"/>
</dbReference>
<evidence type="ECO:0000256" key="1">
    <source>
        <dbReference type="ARBA" id="ARBA00004141"/>
    </source>
</evidence>
<reference evidence="6 7" key="1">
    <citation type="submission" date="2020-02" db="EMBL/GenBank/DDBJ databases">
        <title>Draft genome sequence of Haematococcus lacustris strain NIES-144.</title>
        <authorList>
            <person name="Morimoto D."/>
            <person name="Nakagawa S."/>
            <person name="Yoshida T."/>
            <person name="Sawayama S."/>
        </authorList>
    </citation>
    <scope>NUCLEOTIDE SEQUENCE [LARGE SCALE GENOMIC DNA]</scope>
    <source>
        <strain evidence="6 7">NIES-144</strain>
    </source>
</reference>
<evidence type="ECO:0000313" key="7">
    <source>
        <dbReference type="Proteomes" id="UP000485058"/>
    </source>
</evidence>
<dbReference type="GO" id="GO:0016020">
    <property type="term" value="C:membrane"/>
    <property type="evidence" value="ECO:0007669"/>
    <property type="project" value="UniProtKB-SubCell"/>
</dbReference>
<name>A0A699ZUV8_HAELA</name>
<sequence length="112" mass="12598">IKMPLLHRLSVFRDDLVFLVYLYQRWIYRVDPKRVNEFGWGGEPEAEQVATAKTEDAAPLMPATDGSALVQQMEDKAQGSGEETCRQRLNASTTVEAVEAVASEPEESRKDK</sequence>
<accession>A0A699ZUV8</accession>
<dbReference type="EMBL" id="BLLF01002056">
    <property type="protein sequence ID" value="GFH22516.1"/>
    <property type="molecule type" value="Genomic_DNA"/>
</dbReference>
<gene>
    <name evidence="6" type="ORF">HaLaN_19990</name>
</gene>
<evidence type="ECO:0000256" key="4">
    <source>
        <dbReference type="ARBA" id="ARBA00022989"/>
    </source>
</evidence>
<keyword evidence="3" id="KW-0812">Transmembrane</keyword>
<dbReference type="GO" id="GO:0012505">
    <property type="term" value="C:endomembrane system"/>
    <property type="evidence" value="ECO:0007669"/>
    <property type="project" value="TreeGrafter"/>
</dbReference>
<keyword evidence="5" id="KW-0472">Membrane</keyword>
<protein>
    <recommendedName>
        <fullName evidence="8">Cleft lip and palate transmembrane protein 1 (Clptm1) protein</fullName>
    </recommendedName>
</protein>
<feature type="non-terminal residue" evidence="6">
    <location>
        <position position="1"/>
    </location>
</feature>
<comment type="caution">
    <text evidence="6">The sequence shown here is derived from an EMBL/GenBank/DDBJ whole genome shotgun (WGS) entry which is preliminary data.</text>
</comment>
<keyword evidence="4" id="KW-1133">Transmembrane helix</keyword>
<comment type="similarity">
    <text evidence="2">Belongs to the CLPTM1 family.</text>
</comment>
<comment type="subcellular location">
    <subcellularLocation>
        <location evidence="1">Membrane</location>
        <topology evidence="1">Multi-pass membrane protein</topology>
    </subcellularLocation>
</comment>
<dbReference type="Proteomes" id="UP000485058">
    <property type="component" value="Unassembled WGS sequence"/>
</dbReference>
<keyword evidence="7" id="KW-1185">Reference proteome</keyword>
<evidence type="ECO:0000313" key="6">
    <source>
        <dbReference type="EMBL" id="GFH22516.1"/>
    </source>
</evidence>
<dbReference type="InterPro" id="IPR008429">
    <property type="entry name" value="CLPTM1"/>
</dbReference>
<dbReference type="AlphaFoldDB" id="A0A699ZUV8"/>
<evidence type="ECO:0000256" key="5">
    <source>
        <dbReference type="ARBA" id="ARBA00023136"/>
    </source>
</evidence>
<evidence type="ECO:0008006" key="8">
    <source>
        <dbReference type="Google" id="ProtNLM"/>
    </source>
</evidence>
<organism evidence="6 7">
    <name type="scientific">Haematococcus lacustris</name>
    <name type="common">Green alga</name>
    <name type="synonym">Haematococcus pluvialis</name>
    <dbReference type="NCBI Taxonomy" id="44745"/>
    <lineage>
        <taxon>Eukaryota</taxon>
        <taxon>Viridiplantae</taxon>
        <taxon>Chlorophyta</taxon>
        <taxon>core chlorophytes</taxon>
        <taxon>Chlorophyceae</taxon>
        <taxon>CS clade</taxon>
        <taxon>Chlamydomonadales</taxon>
        <taxon>Haematococcaceae</taxon>
        <taxon>Haematococcus</taxon>
    </lineage>
</organism>
<proteinExistence type="inferred from homology"/>
<dbReference type="PANTHER" id="PTHR21347:SF0">
    <property type="entry name" value="LIPID SCRAMBLASE CLPTM1L"/>
    <property type="match status" value="1"/>
</dbReference>
<evidence type="ECO:0000256" key="2">
    <source>
        <dbReference type="ARBA" id="ARBA00009310"/>
    </source>
</evidence>
<evidence type="ECO:0000256" key="3">
    <source>
        <dbReference type="ARBA" id="ARBA00022692"/>
    </source>
</evidence>